<gene>
    <name evidence="4" type="ORF">Bpfe_021706</name>
</gene>
<dbReference type="PROSITE" id="PS50097">
    <property type="entry name" value="BTB"/>
    <property type="match status" value="1"/>
</dbReference>
<dbReference type="Pfam" id="PF00651">
    <property type="entry name" value="BTB"/>
    <property type="match status" value="1"/>
</dbReference>
<dbReference type="InterPro" id="IPR011333">
    <property type="entry name" value="SKP1/BTB/POZ_sf"/>
</dbReference>
<evidence type="ECO:0000313" key="4">
    <source>
        <dbReference type="EMBL" id="KAK0048940.1"/>
    </source>
</evidence>
<dbReference type="PANTHER" id="PTHR45632:SF3">
    <property type="entry name" value="KELCH-LIKE PROTEIN 32"/>
    <property type="match status" value="1"/>
</dbReference>
<protein>
    <submittedName>
        <fullName evidence="4">Kelch-like protein 28</fullName>
    </submittedName>
</protein>
<evidence type="ECO:0000256" key="1">
    <source>
        <dbReference type="ARBA" id="ARBA00022441"/>
    </source>
</evidence>
<keyword evidence="1" id="KW-0880">Kelch repeat</keyword>
<accession>A0AAD8B6I8</accession>
<dbReference type="InterPro" id="IPR015915">
    <property type="entry name" value="Kelch-typ_b-propeller"/>
</dbReference>
<feature type="domain" description="BTB" evidence="3">
    <location>
        <begin position="36"/>
        <end position="103"/>
    </location>
</feature>
<reference evidence="4" key="2">
    <citation type="submission" date="2023-04" db="EMBL/GenBank/DDBJ databases">
        <authorList>
            <person name="Bu L."/>
            <person name="Lu L."/>
            <person name="Laidemitt M.R."/>
            <person name="Zhang S.M."/>
            <person name="Mutuku M."/>
            <person name="Mkoji G."/>
            <person name="Steinauer M."/>
            <person name="Loker E.S."/>
        </authorList>
    </citation>
    <scope>NUCLEOTIDE SEQUENCE</scope>
    <source>
        <strain evidence="4">KasaAsao</strain>
        <tissue evidence="4">Whole Snail</tissue>
    </source>
</reference>
<dbReference type="Gene3D" id="2.120.10.80">
    <property type="entry name" value="Kelch-type beta propeller"/>
    <property type="match status" value="1"/>
</dbReference>
<evidence type="ECO:0000256" key="2">
    <source>
        <dbReference type="ARBA" id="ARBA00022737"/>
    </source>
</evidence>
<reference evidence="4" key="1">
    <citation type="journal article" date="2023" name="PLoS Negl. Trop. Dis.">
        <title>A genome sequence for Biomphalaria pfeifferi, the major vector snail for the human-infecting parasite Schistosoma mansoni.</title>
        <authorList>
            <person name="Bu L."/>
            <person name="Lu L."/>
            <person name="Laidemitt M.R."/>
            <person name="Zhang S.M."/>
            <person name="Mutuku M."/>
            <person name="Mkoji G."/>
            <person name="Steinauer M."/>
            <person name="Loker E.S."/>
        </authorList>
    </citation>
    <scope>NUCLEOTIDE SEQUENCE</scope>
    <source>
        <strain evidence="4">KasaAsao</strain>
    </source>
</reference>
<dbReference type="InterPro" id="IPR000210">
    <property type="entry name" value="BTB/POZ_dom"/>
</dbReference>
<name>A0AAD8B6I8_BIOPF</name>
<dbReference type="SUPFAM" id="SSF54695">
    <property type="entry name" value="POZ domain"/>
    <property type="match status" value="1"/>
</dbReference>
<keyword evidence="2" id="KW-0677">Repeat</keyword>
<dbReference type="PANTHER" id="PTHR45632">
    <property type="entry name" value="LD33804P"/>
    <property type="match status" value="1"/>
</dbReference>
<proteinExistence type="predicted"/>
<sequence length="648" mass="74465">MCRSSSPRLHKMVIKREVAHGIVQGLSDFWKCEELQDFSVILRGTKFGCHKFLLAACSGFFRGLFRSGMKETELNCMTLEDISSETFDLILETLYTGHGVLTKENVIDIWRAAHQLQIIFLITECENFVIKSLSLENYIDYFQTSRFLNSETVSKTVWSFIIKNANSFFTTTFFLELPLSDVLNLVKSQHLEVNSENDVIKAILKWTECKSNLENQGEINHDYRRLSDLTLVSLKKNYSDDINNSSEISQASLQVETAINEIDAAKPNTPDTETRSDKTLSRFHKQNISVSKETNLGILISHVRTCLASHDCLEMLMSQPLVRENRVAHDIVTQALFYQLQIGKRNGQWPTAAIHRNNSAFENIALTTVRTDDNGKQVQVFSFSRKKWLNTKIGHLKNRDYKDFCVIDNSLYYFFVTKEQNQKEDVGLMSVLKLTGNDWSNLNVSLSLSYSKFYVAAVNECIYIIQRKKKKIWRLQPTSGSVVCKTDLPDDQPICHLTCYENFILVMISNSFEGVDETQVYCYDTLQDTWSRLNNLEGPAKGMTSFKDDQSTYLLQSNGDVWKIVKSQSDVVDFEHVAKLWSCDWPLHGAVTFMDKLYIYGVKSETRNDDPQLRTFLKGWFKKIIYMESESTDSSTFIPMILSRKCLA</sequence>
<dbReference type="InterPro" id="IPR011705">
    <property type="entry name" value="BACK"/>
</dbReference>
<evidence type="ECO:0000313" key="5">
    <source>
        <dbReference type="Proteomes" id="UP001233172"/>
    </source>
</evidence>
<organism evidence="4 5">
    <name type="scientific">Biomphalaria pfeifferi</name>
    <name type="common">Bloodfluke planorb</name>
    <name type="synonym">Freshwater snail</name>
    <dbReference type="NCBI Taxonomy" id="112525"/>
    <lineage>
        <taxon>Eukaryota</taxon>
        <taxon>Metazoa</taxon>
        <taxon>Spiralia</taxon>
        <taxon>Lophotrochozoa</taxon>
        <taxon>Mollusca</taxon>
        <taxon>Gastropoda</taxon>
        <taxon>Heterobranchia</taxon>
        <taxon>Euthyneura</taxon>
        <taxon>Panpulmonata</taxon>
        <taxon>Hygrophila</taxon>
        <taxon>Lymnaeoidea</taxon>
        <taxon>Planorbidae</taxon>
        <taxon>Biomphalaria</taxon>
    </lineage>
</organism>
<dbReference type="SMART" id="SM00225">
    <property type="entry name" value="BTB"/>
    <property type="match status" value="1"/>
</dbReference>
<dbReference type="CDD" id="cd18186">
    <property type="entry name" value="BTB_POZ_ZBTB_KLHL-like"/>
    <property type="match status" value="1"/>
</dbReference>
<dbReference type="SUPFAM" id="SSF50965">
    <property type="entry name" value="Galactose oxidase, central domain"/>
    <property type="match status" value="1"/>
</dbReference>
<dbReference type="Gene3D" id="1.25.40.420">
    <property type="match status" value="1"/>
</dbReference>
<keyword evidence="5" id="KW-1185">Reference proteome</keyword>
<dbReference type="Proteomes" id="UP001233172">
    <property type="component" value="Unassembled WGS sequence"/>
</dbReference>
<dbReference type="AlphaFoldDB" id="A0AAD8B6I8"/>
<comment type="caution">
    <text evidence="4">The sequence shown here is derived from an EMBL/GenBank/DDBJ whole genome shotgun (WGS) entry which is preliminary data.</text>
</comment>
<dbReference type="InterPro" id="IPR011043">
    <property type="entry name" value="Gal_Oxase/kelch_b-propeller"/>
</dbReference>
<dbReference type="Pfam" id="PF07707">
    <property type="entry name" value="BACK"/>
    <property type="match status" value="1"/>
</dbReference>
<dbReference type="EMBL" id="JASAOG010000132">
    <property type="protein sequence ID" value="KAK0048940.1"/>
    <property type="molecule type" value="Genomic_DNA"/>
</dbReference>
<dbReference type="Gene3D" id="3.30.710.10">
    <property type="entry name" value="Potassium Channel Kv1.1, Chain A"/>
    <property type="match status" value="1"/>
</dbReference>
<evidence type="ECO:0000259" key="3">
    <source>
        <dbReference type="PROSITE" id="PS50097"/>
    </source>
</evidence>